<reference evidence="2" key="1">
    <citation type="submission" date="2018-04" db="EMBL/GenBank/DDBJ databases">
        <authorList>
            <person name="Cornet L."/>
        </authorList>
    </citation>
    <scope>NUCLEOTIDE SEQUENCE [LARGE SCALE GENOMIC DNA]</scope>
</reference>
<organism evidence="1 2">
    <name type="scientific">Shackletoniella antarctica</name>
    <dbReference type="NCBI Taxonomy" id="268115"/>
    <lineage>
        <taxon>Bacteria</taxon>
        <taxon>Bacillati</taxon>
        <taxon>Cyanobacteriota</taxon>
        <taxon>Cyanophyceae</taxon>
        <taxon>Oculatellales</taxon>
        <taxon>Oculatellaceae</taxon>
        <taxon>Shackletoniella</taxon>
    </lineage>
</organism>
<accession>A0A2W4YAL5</accession>
<name>A0A2W4YAL5_9CYAN</name>
<evidence type="ECO:0000313" key="2">
    <source>
        <dbReference type="Proteomes" id="UP000249081"/>
    </source>
</evidence>
<evidence type="ECO:0000313" key="1">
    <source>
        <dbReference type="EMBL" id="PZO43915.1"/>
    </source>
</evidence>
<protein>
    <submittedName>
        <fullName evidence="1">Uncharacterized protein</fullName>
    </submittedName>
</protein>
<gene>
    <name evidence="1" type="ORF">DCF17_05095</name>
</gene>
<dbReference type="Proteomes" id="UP000249081">
    <property type="component" value="Unassembled WGS sequence"/>
</dbReference>
<dbReference type="AlphaFoldDB" id="A0A2W4YAL5"/>
<proteinExistence type="predicted"/>
<reference evidence="1 2" key="2">
    <citation type="submission" date="2018-06" db="EMBL/GenBank/DDBJ databases">
        <title>Metagenomic assembly of (sub)arctic Cyanobacteria and their associated microbiome from non-axenic cultures.</title>
        <authorList>
            <person name="Baurain D."/>
        </authorList>
    </citation>
    <scope>NUCLEOTIDE SEQUENCE [LARGE SCALE GENOMIC DNA]</scope>
    <source>
        <strain evidence="1">ULC041bin1</strain>
    </source>
</reference>
<comment type="caution">
    <text evidence="1">The sequence shown here is derived from an EMBL/GenBank/DDBJ whole genome shotgun (WGS) entry which is preliminary data.</text>
</comment>
<dbReference type="EMBL" id="QBMN01000023">
    <property type="protein sequence ID" value="PZO43915.1"/>
    <property type="molecule type" value="Genomic_DNA"/>
</dbReference>
<sequence length="240" mass="27362">MPPNPFLGVWQRHSIQFDQGPIDTSQAVLWMQAETHFADVRSAPFAGRLTPERYRAMDWRSRFAADLLGFAGTFSWSEQPPTCTWHHRLALTPRQRPDTSRYQWLDADNFLEQGTCDDDEGNDHGFVEHWHRRHPGPVQVWRLDRSEHQGQALRAGGWAVLVHQWRDPPTADLLADGEIFGAFSATAWQHREGTWRALFGTEASLGTPPQWTPLDLDAPAGVWQLEQSASPNLSQSLTKY</sequence>